<evidence type="ECO:0000256" key="4">
    <source>
        <dbReference type="ARBA" id="ARBA00022840"/>
    </source>
</evidence>
<dbReference type="PROSITE" id="PS50011">
    <property type="entry name" value="PROTEIN_KINASE_DOM"/>
    <property type="match status" value="1"/>
</dbReference>
<proteinExistence type="predicted"/>
<name>A0ABD0PZU4_CIRMR</name>
<keyword evidence="1" id="KW-0808">Transferase</keyword>
<dbReference type="PANTHER" id="PTHR48016">
    <property type="entry name" value="MAP KINASE KINASE KINASE SSK2-RELATED-RELATED"/>
    <property type="match status" value="1"/>
</dbReference>
<dbReference type="PANTHER" id="PTHR48016:SF31">
    <property type="entry name" value="MITOGEN-ACTIVATED PROTEIN KINASE KINASE KINASE 8"/>
    <property type="match status" value="1"/>
</dbReference>
<organism evidence="6 7">
    <name type="scientific">Cirrhinus mrigala</name>
    <name type="common">Mrigala</name>
    <dbReference type="NCBI Taxonomy" id="683832"/>
    <lineage>
        <taxon>Eukaryota</taxon>
        <taxon>Metazoa</taxon>
        <taxon>Chordata</taxon>
        <taxon>Craniata</taxon>
        <taxon>Vertebrata</taxon>
        <taxon>Euteleostomi</taxon>
        <taxon>Actinopterygii</taxon>
        <taxon>Neopterygii</taxon>
        <taxon>Teleostei</taxon>
        <taxon>Ostariophysi</taxon>
        <taxon>Cypriniformes</taxon>
        <taxon>Cyprinidae</taxon>
        <taxon>Labeoninae</taxon>
        <taxon>Labeonini</taxon>
        <taxon>Cirrhinus</taxon>
    </lineage>
</organism>
<dbReference type="Gene3D" id="1.10.510.10">
    <property type="entry name" value="Transferase(Phosphotransferase) domain 1"/>
    <property type="match status" value="1"/>
</dbReference>
<dbReference type="InterPro" id="IPR011009">
    <property type="entry name" value="Kinase-like_dom_sf"/>
</dbReference>
<dbReference type="GO" id="GO:0004672">
    <property type="term" value="F:protein kinase activity"/>
    <property type="evidence" value="ECO:0007669"/>
    <property type="project" value="UniProtKB-ARBA"/>
</dbReference>
<keyword evidence="4" id="KW-0067">ATP-binding</keyword>
<evidence type="ECO:0000313" key="7">
    <source>
        <dbReference type="Proteomes" id="UP001529510"/>
    </source>
</evidence>
<accession>A0ABD0PZU4</accession>
<dbReference type="GO" id="GO:0005524">
    <property type="term" value="F:ATP binding"/>
    <property type="evidence" value="ECO:0007669"/>
    <property type="project" value="UniProtKB-KW"/>
</dbReference>
<dbReference type="InterPro" id="IPR000719">
    <property type="entry name" value="Prot_kinase_dom"/>
</dbReference>
<dbReference type="EMBL" id="JAMKFB020000012">
    <property type="protein sequence ID" value="KAL0179522.1"/>
    <property type="molecule type" value="Genomic_DNA"/>
</dbReference>
<keyword evidence="3" id="KW-0418">Kinase</keyword>
<reference evidence="6 7" key="1">
    <citation type="submission" date="2024-05" db="EMBL/GenBank/DDBJ databases">
        <title>Genome sequencing and assembly of Indian major carp, Cirrhinus mrigala (Hamilton, 1822).</title>
        <authorList>
            <person name="Mohindra V."/>
            <person name="Chowdhury L.M."/>
            <person name="Lal K."/>
            <person name="Jena J.K."/>
        </authorList>
    </citation>
    <scope>NUCLEOTIDE SEQUENCE [LARGE SCALE GENOMIC DNA]</scope>
    <source>
        <strain evidence="6">CM1030</strain>
        <tissue evidence="6">Blood</tissue>
    </source>
</reference>
<dbReference type="InterPro" id="IPR050538">
    <property type="entry name" value="MAP_kinase_kinase_kinase"/>
</dbReference>
<evidence type="ECO:0000256" key="3">
    <source>
        <dbReference type="ARBA" id="ARBA00022777"/>
    </source>
</evidence>
<dbReference type="AlphaFoldDB" id="A0ABD0PZU4"/>
<keyword evidence="2" id="KW-0547">Nucleotide-binding</keyword>
<evidence type="ECO:0000259" key="5">
    <source>
        <dbReference type="PROSITE" id="PS50011"/>
    </source>
</evidence>
<feature type="non-terminal residue" evidence="6">
    <location>
        <position position="51"/>
    </location>
</feature>
<keyword evidence="7" id="KW-1185">Reference proteome</keyword>
<dbReference type="Pfam" id="PF00069">
    <property type="entry name" value="Pkinase"/>
    <property type="match status" value="1"/>
</dbReference>
<comment type="caution">
    <text evidence="6">The sequence shown here is derived from an EMBL/GenBank/DDBJ whole genome shotgun (WGS) entry which is preliminary data.</text>
</comment>
<sequence>MYMSPELVLCRGHNTKTDIYSLGTTIIHMLSGSPPWVRRYPRTAYPSYLYI</sequence>
<evidence type="ECO:0000256" key="1">
    <source>
        <dbReference type="ARBA" id="ARBA00022679"/>
    </source>
</evidence>
<dbReference type="GO" id="GO:0035556">
    <property type="term" value="P:intracellular signal transduction"/>
    <property type="evidence" value="ECO:0007669"/>
    <property type="project" value="UniProtKB-ARBA"/>
</dbReference>
<evidence type="ECO:0000256" key="2">
    <source>
        <dbReference type="ARBA" id="ARBA00022741"/>
    </source>
</evidence>
<dbReference type="SUPFAM" id="SSF56112">
    <property type="entry name" value="Protein kinase-like (PK-like)"/>
    <property type="match status" value="1"/>
</dbReference>
<gene>
    <name evidence="6" type="ORF">M9458_024964</name>
</gene>
<feature type="domain" description="Protein kinase" evidence="5">
    <location>
        <begin position="1"/>
        <end position="51"/>
    </location>
</feature>
<protein>
    <recommendedName>
        <fullName evidence="5">Protein kinase domain-containing protein</fullName>
    </recommendedName>
</protein>
<evidence type="ECO:0000313" key="6">
    <source>
        <dbReference type="EMBL" id="KAL0179522.1"/>
    </source>
</evidence>
<dbReference type="Proteomes" id="UP001529510">
    <property type="component" value="Unassembled WGS sequence"/>
</dbReference>